<organism evidence="2 3">
    <name type="scientific">Dipteronia dyeriana</name>
    <dbReference type="NCBI Taxonomy" id="168575"/>
    <lineage>
        <taxon>Eukaryota</taxon>
        <taxon>Viridiplantae</taxon>
        <taxon>Streptophyta</taxon>
        <taxon>Embryophyta</taxon>
        <taxon>Tracheophyta</taxon>
        <taxon>Spermatophyta</taxon>
        <taxon>Magnoliopsida</taxon>
        <taxon>eudicotyledons</taxon>
        <taxon>Gunneridae</taxon>
        <taxon>Pentapetalae</taxon>
        <taxon>rosids</taxon>
        <taxon>malvids</taxon>
        <taxon>Sapindales</taxon>
        <taxon>Sapindaceae</taxon>
        <taxon>Hippocastanoideae</taxon>
        <taxon>Acereae</taxon>
        <taxon>Dipteronia</taxon>
    </lineage>
</organism>
<evidence type="ECO:0000313" key="3">
    <source>
        <dbReference type="Proteomes" id="UP001280121"/>
    </source>
</evidence>
<dbReference type="EMBL" id="JANJYI010000005">
    <property type="protein sequence ID" value="KAK2648398.1"/>
    <property type="molecule type" value="Genomic_DNA"/>
</dbReference>
<reference evidence="2" key="1">
    <citation type="journal article" date="2023" name="Plant J.">
        <title>Genome sequences and population genomics provide insights into the demographic history, inbreeding, and mutation load of two 'living fossil' tree species of Dipteronia.</title>
        <authorList>
            <person name="Feng Y."/>
            <person name="Comes H.P."/>
            <person name="Chen J."/>
            <person name="Zhu S."/>
            <person name="Lu R."/>
            <person name="Zhang X."/>
            <person name="Li P."/>
            <person name="Qiu J."/>
            <person name="Olsen K.M."/>
            <person name="Qiu Y."/>
        </authorList>
    </citation>
    <scope>NUCLEOTIDE SEQUENCE</scope>
    <source>
        <strain evidence="2">KIB01</strain>
    </source>
</reference>
<accession>A0AAD9U6F0</accession>
<feature type="region of interest" description="Disordered" evidence="1">
    <location>
        <begin position="132"/>
        <end position="155"/>
    </location>
</feature>
<evidence type="ECO:0000256" key="1">
    <source>
        <dbReference type="SAM" id="MobiDB-lite"/>
    </source>
</evidence>
<dbReference type="AlphaFoldDB" id="A0AAD9U6F0"/>
<protein>
    <submittedName>
        <fullName evidence="2">Uncharacterized protein</fullName>
    </submittedName>
</protein>
<comment type="caution">
    <text evidence="2">The sequence shown here is derived from an EMBL/GenBank/DDBJ whole genome shotgun (WGS) entry which is preliminary data.</text>
</comment>
<proteinExistence type="predicted"/>
<gene>
    <name evidence="2" type="ORF">Ddye_015887</name>
</gene>
<feature type="compositionally biased region" description="Basic and acidic residues" evidence="1">
    <location>
        <begin position="138"/>
        <end position="155"/>
    </location>
</feature>
<dbReference type="Proteomes" id="UP001280121">
    <property type="component" value="Unassembled WGS sequence"/>
</dbReference>
<evidence type="ECO:0000313" key="2">
    <source>
        <dbReference type="EMBL" id="KAK2648398.1"/>
    </source>
</evidence>
<keyword evidence="3" id="KW-1185">Reference proteome</keyword>
<sequence>MVIGRLSTPDELNMEPSLGSMSKAGRFLIENHASRLSPPDVRNLEYQLGILESVKLRVVAPFERDIFVYSYPGLILKEVDQLVFPEDDASFDHIGASRVVDWGITDAFQALQTQLFLRKDVRSLSKKVSNLSSSNSKLKKEVDKMKSNSEKFERAVKESSEKLARAEEDNV</sequence>
<name>A0AAD9U6F0_9ROSI</name>